<protein>
    <submittedName>
        <fullName evidence="3">DUF916 domain-containing protein</fullName>
    </submittedName>
</protein>
<keyword evidence="1" id="KW-0812">Transmembrane</keyword>
<name>A0A7Y6A133_9CELL</name>
<evidence type="ECO:0000313" key="3">
    <source>
        <dbReference type="EMBL" id="NUU16549.1"/>
    </source>
</evidence>
<dbReference type="EMBL" id="JABMCI010000052">
    <property type="protein sequence ID" value="NUU16549.1"/>
    <property type="molecule type" value="Genomic_DNA"/>
</dbReference>
<keyword evidence="1" id="KW-1133">Transmembrane helix</keyword>
<organism evidence="3 4">
    <name type="scientific">Cellulomonas humilata</name>
    <dbReference type="NCBI Taxonomy" id="144055"/>
    <lineage>
        <taxon>Bacteria</taxon>
        <taxon>Bacillati</taxon>
        <taxon>Actinomycetota</taxon>
        <taxon>Actinomycetes</taxon>
        <taxon>Micrococcales</taxon>
        <taxon>Cellulomonadaceae</taxon>
        <taxon>Cellulomonas</taxon>
    </lineage>
</organism>
<comment type="caution">
    <text evidence="3">The sequence shown here is derived from an EMBL/GenBank/DDBJ whole genome shotgun (WGS) entry which is preliminary data.</text>
</comment>
<reference evidence="3 4" key="1">
    <citation type="submission" date="2020-05" db="EMBL/GenBank/DDBJ databases">
        <title>Genome Sequencing of Type Strains.</title>
        <authorList>
            <person name="Lemaire J.F."/>
            <person name="Inderbitzin P."/>
            <person name="Gregorio O.A."/>
            <person name="Collins S.B."/>
            <person name="Wespe N."/>
            <person name="Knight-Connoni V."/>
        </authorList>
    </citation>
    <scope>NUCLEOTIDE SEQUENCE [LARGE SCALE GENOMIC DNA]</scope>
    <source>
        <strain evidence="3 4">ATCC 25174</strain>
    </source>
</reference>
<dbReference type="AlphaFoldDB" id="A0A7Y6A133"/>
<proteinExistence type="predicted"/>
<keyword evidence="2" id="KW-0732">Signal</keyword>
<dbReference type="RefSeq" id="WP_175346434.1">
    <property type="nucleotide sequence ID" value="NZ_JABMCI010000052.1"/>
</dbReference>
<evidence type="ECO:0000256" key="2">
    <source>
        <dbReference type="SAM" id="SignalP"/>
    </source>
</evidence>
<evidence type="ECO:0000313" key="4">
    <source>
        <dbReference type="Proteomes" id="UP000565724"/>
    </source>
</evidence>
<gene>
    <name evidence="3" type="ORF">HP550_04725</name>
</gene>
<keyword evidence="1" id="KW-0472">Membrane</keyword>
<feature type="chain" id="PRO_5030900343" evidence="2">
    <location>
        <begin position="48"/>
        <end position="371"/>
    </location>
</feature>
<accession>A0A7Y6A133</accession>
<sequence length="371" mass="37870">MRLTSPQAFPVPHTSGRPDLMLDRLRPLLAVVAVLGAAALCASPAAAAPDPLPPAAADLVSFGISPAGPERPDDRPFLSVTAPPGAVVYEHAALLNQDDTAVQLQVYGGDVVMADGGGLAVRARDDASTDAGAWIAVPGASTVDVAAQTADAGFGYTVVPFTVSIPANAEPGDHLGALVASLESVGQGAENAPSIELEQRVAARVYIRVDGPLDPGLQVTDVSATWHAASLVGAGEVTVDYTLRNTGNVRMAVEPEVAVGGAFGLLRERVDGDRVDELLPGGEVRGSTTVPGVWPLVLETVTVDATAVAPAAGDDPGVGTVSGAVRVWAVPWPLLALLVLVALGLVVRRVRRRSAPTTGPAVEAPRLQAVR</sequence>
<feature type="transmembrane region" description="Helical" evidence="1">
    <location>
        <begin position="328"/>
        <end position="347"/>
    </location>
</feature>
<dbReference type="Proteomes" id="UP000565724">
    <property type="component" value="Unassembled WGS sequence"/>
</dbReference>
<feature type="signal peptide" evidence="2">
    <location>
        <begin position="1"/>
        <end position="47"/>
    </location>
</feature>
<keyword evidence="4" id="KW-1185">Reference proteome</keyword>
<evidence type="ECO:0000256" key="1">
    <source>
        <dbReference type="SAM" id="Phobius"/>
    </source>
</evidence>